<keyword evidence="3 5" id="KW-0479">Metal-binding</keyword>
<organism evidence="6 7">
    <name type="scientific">Paramuricea clavata</name>
    <name type="common">Red gorgonian</name>
    <name type="synonym">Violescent sea-whip</name>
    <dbReference type="NCBI Taxonomy" id="317549"/>
    <lineage>
        <taxon>Eukaryota</taxon>
        <taxon>Metazoa</taxon>
        <taxon>Cnidaria</taxon>
        <taxon>Anthozoa</taxon>
        <taxon>Octocorallia</taxon>
        <taxon>Malacalcyonacea</taxon>
        <taxon>Plexauridae</taxon>
        <taxon>Paramuricea</taxon>
    </lineage>
</organism>
<keyword evidence="7" id="KW-1185">Reference proteome</keyword>
<dbReference type="Pfam" id="PF00233">
    <property type="entry name" value="PDEase_I"/>
    <property type="match status" value="1"/>
</dbReference>
<dbReference type="Gene3D" id="1.10.1300.10">
    <property type="entry name" value="3'5'-cyclic nucleotide phosphodiesterase, catalytic domain"/>
    <property type="match status" value="1"/>
</dbReference>
<feature type="non-terminal residue" evidence="6">
    <location>
        <position position="459"/>
    </location>
</feature>
<keyword evidence="4 5" id="KW-0378">Hydrolase</keyword>
<dbReference type="InterPro" id="IPR003018">
    <property type="entry name" value="GAF"/>
</dbReference>
<dbReference type="GO" id="GO:0046872">
    <property type="term" value="F:metal ion binding"/>
    <property type="evidence" value="ECO:0007669"/>
    <property type="project" value="UniProtKB-KW"/>
</dbReference>
<comment type="similarity">
    <text evidence="1 5">Belongs to the cyclic nucleotide phosphodiesterase family.</text>
</comment>
<dbReference type="Gene3D" id="3.30.450.40">
    <property type="match status" value="1"/>
</dbReference>
<dbReference type="InterPro" id="IPR029016">
    <property type="entry name" value="GAF-like_dom_sf"/>
</dbReference>
<evidence type="ECO:0000313" key="7">
    <source>
        <dbReference type="Proteomes" id="UP001152795"/>
    </source>
</evidence>
<dbReference type="EMBL" id="CACRXK020000095">
    <property type="protein sequence ID" value="CAB3978198.1"/>
    <property type="molecule type" value="Genomic_DNA"/>
</dbReference>
<keyword evidence="2" id="KW-0140">cGMP</keyword>
<gene>
    <name evidence="6" type="ORF">PACLA_8A071742</name>
</gene>
<comment type="cofactor">
    <cofactor evidence="5">
        <name>a divalent metal cation</name>
        <dbReference type="ChEBI" id="CHEBI:60240"/>
    </cofactor>
    <text evidence="5">Binds 2 divalent metal cations per subunit. Site 1 may preferentially bind zinc ions, while site 2 has a preference for magnesium and/or manganese ions.</text>
</comment>
<dbReference type="Proteomes" id="UP001152795">
    <property type="component" value="Unassembled WGS sequence"/>
</dbReference>
<dbReference type="EC" id="3.1.4.-" evidence="5"/>
<dbReference type="InterPro" id="IPR003607">
    <property type="entry name" value="HD/PDEase_dom"/>
</dbReference>
<dbReference type="PRINTS" id="PR00387">
    <property type="entry name" value="PDIESTERASE1"/>
</dbReference>
<dbReference type="SUPFAM" id="SSF109604">
    <property type="entry name" value="HD-domain/PDEase-like"/>
    <property type="match status" value="1"/>
</dbReference>
<dbReference type="AlphaFoldDB" id="A0A7D9D6J8"/>
<comment type="caution">
    <text evidence="6">The sequence shown here is derived from an EMBL/GenBank/DDBJ whole genome shotgun (WGS) entry which is preliminary data.</text>
</comment>
<sequence length="459" mass="52544">SRAEVRFPVNIGITGHVATTGQTLNIPDAYADPRFDPDVDETSGFKTKTVLCMPIHNSTGEILGVVQLLNKMDNTPFNANDENLFQAFAIFCGMAIHNTSVYEDVQKAMAKQRVAFEILSYHATASPEETTKLMKMEDSPKISRSLLDFGFDDDTLDELSTCYATLNMFYELDLHSRFAIEKDVLCRWIMSVKKNYRQVTYHNWRHAFNVGQTMFAIIKNSAVRCYFSDIERLALLVACLCHDLDHRGTSNSFQVKIDSPLARLYSTSTMEHHHFDHCTMILHSQGNEIFGGLTTNEYEAAYTMLELCILATDLALYFKNRNTFFELTKSSTTDWHEKENQHLLSAMMMTACDVSAISKPWAVQRRVAKLVSEEFFLQGDLEMEEFKEQPAAMMDRGKKDKLPEMQIGFIDGICLPVYKAFALLCPNMQPMLDGVLDNRRHWQELADTQKRKMQENQRT</sequence>
<dbReference type="PROSITE" id="PS51845">
    <property type="entry name" value="PDEASE_I_2"/>
    <property type="match status" value="1"/>
</dbReference>
<dbReference type="PROSITE" id="PS00126">
    <property type="entry name" value="PDEASE_I_1"/>
    <property type="match status" value="1"/>
</dbReference>
<dbReference type="InterPro" id="IPR023174">
    <property type="entry name" value="PDEase_CS"/>
</dbReference>
<evidence type="ECO:0000256" key="2">
    <source>
        <dbReference type="ARBA" id="ARBA00022535"/>
    </source>
</evidence>
<evidence type="ECO:0000256" key="3">
    <source>
        <dbReference type="ARBA" id="ARBA00022723"/>
    </source>
</evidence>
<dbReference type="InterPro" id="IPR023088">
    <property type="entry name" value="PDEase"/>
</dbReference>
<accession>A0A7D9D6J8</accession>
<dbReference type="GO" id="GO:0004114">
    <property type="term" value="F:3',5'-cyclic-nucleotide phosphodiesterase activity"/>
    <property type="evidence" value="ECO:0007669"/>
    <property type="project" value="InterPro"/>
</dbReference>
<dbReference type="SMART" id="SM00065">
    <property type="entry name" value="GAF"/>
    <property type="match status" value="1"/>
</dbReference>
<evidence type="ECO:0000256" key="4">
    <source>
        <dbReference type="ARBA" id="ARBA00022801"/>
    </source>
</evidence>
<dbReference type="SUPFAM" id="SSF55781">
    <property type="entry name" value="GAF domain-like"/>
    <property type="match status" value="1"/>
</dbReference>
<evidence type="ECO:0000256" key="1">
    <source>
        <dbReference type="ARBA" id="ARBA00007648"/>
    </source>
</evidence>
<reference evidence="6" key="1">
    <citation type="submission" date="2020-04" db="EMBL/GenBank/DDBJ databases">
        <authorList>
            <person name="Alioto T."/>
            <person name="Alioto T."/>
            <person name="Gomez Garrido J."/>
        </authorList>
    </citation>
    <scope>NUCLEOTIDE SEQUENCE</scope>
    <source>
        <strain evidence="6">A484AB</strain>
    </source>
</reference>
<dbReference type="GO" id="GO:0007165">
    <property type="term" value="P:signal transduction"/>
    <property type="evidence" value="ECO:0007669"/>
    <property type="project" value="InterPro"/>
</dbReference>
<dbReference type="InterPro" id="IPR002073">
    <property type="entry name" value="PDEase_catalytic_dom"/>
</dbReference>
<dbReference type="FunFam" id="1.10.1300.10:FF:000003">
    <property type="entry name" value="Phosphodiesterase"/>
    <property type="match status" value="1"/>
</dbReference>
<name>A0A7D9D6J8_PARCT</name>
<dbReference type="Pfam" id="PF01590">
    <property type="entry name" value="GAF"/>
    <property type="match status" value="1"/>
</dbReference>
<evidence type="ECO:0000313" key="6">
    <source>
        <dbReference type="EMBL" id="CAB3978198.1"/>
    </source>
</evidence>
<dbReference type="CDD" id="cd00077">
    <property type="entry name" value="HDc"/>
    <property type="match status" value="1"/>
</dbReference>
<dbReference type="OrthoDB" id="6017640at2759"/>
<proteinExistence type="inferred from homology"/>
<dbReference type="InterPro" id="IPR036971">
    <property type="entry name" value="PDEase_catalytic_dom_sf"/>
</dbReference>
<dbReference type="SMART" id="SM00471">
    <property type="entry name" value="HDc"/>
    <property type="match status" value="1"/>
</dbReference>
<protein>
    <recommendedName>
        <fullName evidence="5">Phosphodiesterase</fullName>
        <ecNumber evidence="5">3.1.4.-</ecNumber>
    </recommendedName>
</protein>
<dbReference type="PANTHER" id="PTHR11347">
    <property type="entry name" value="CYCLIC NUCLEOTIDE PHOSPHODIESTERASE"/>
    <property type="match status" value="1"/>
</dbReference>
<evidence type="ECO:0000256" key="5">
    <source>
        <dbReference type="RuleBase" id="RU363067"/>
    </source>
</evidence>